<keyword evidence="7" id="KW-0255">Endonuclease</keyword>
<keyword evidence="12" id="KW-1185">Reference proteome</keyword>
<dbReference type="InterPro" id="IPR004593">
    <property type="entry name" value="SbcD"/>
</dbReference>
<dbReference type="InterPro" id="IPR041796">
    <property type="entry name" value="Mre11_N"/>
</dbReference>
<comment type="function">
    <text evidence="7">SbcCD cleaves DNA hairpin structures. These structures can inhibit DNA replication and are intermediates in certain DNA recombination reactions. The complex acts as a 3'-&gt;5' double strand exonuclease that can open hairpins. It also has a 5' single-strand endonuclease activity.</text>
</comment>
<dbReference type="PANTHER" id="PTHR30337">
    <property type="entry name" value="COMPONENT OF ATP-DEPENDENT DSDNA EXONUCLEASE"/>
    <property type="match status" value="1"/>
</dbReference>
<dbReference type="SUPFAM" id="SSF56300">
    <property type="entry name" value="Metallo-dependent phosphatases"/>
    <property type="match status" value="1"/>
</dbReference>
<feature type="domain" description="Nuclease SbcCD subunit D C-terminal" evidence="10">
    <location>
        <begin position="260"/>
        <end position="347"/>
    </location>
</feature>
<proteinExistence type="inferred from homology"/>
<comment type="subunit">
    <text evidence="2 7">Heterodimer of SbcC and SbcD.</text>
</comment>
<evidence type="ECO:0000256" key="7">
    <source>
        <dbReference type="RuleBase" id="RU363069"/>
    </source>
</evidence>
<keyword evidence="6 7" id="KW-0269">Exonuclease</keyword>
<dbReference type="Proteomes" id="UP001500945">
    <property type="component" value="Unassembled WGS sequence"/>
</dbReference>
<comment type="similarity">
    <text evidence="1 7">Belongs to the SbcD family.</text>
</comment>
<keyword evidence="5 7" id="KW-0378">Hydrolase</keyword>
<evidence type="ECO:0000256" key="3">
    <source>
        <dbReference type="ARBA" id="ARBA00013365"/>
    </source>
</evidence>
<keyword evidence="7" id="KW-0235">DNA replication</keyword>
<dbReference type="Gene3D" id="3.60.21.10">
    <property type="match status" value="1"/>
</dbReference>
<gene>
    <name evidence="7" type="primary">sbcD</name>
    <name evidence="11" type="ORF">GCM10023168_19020</name>
</gene>
<dbReference type="Pfam" id="PF12320">
    <property type="entry name" value="SbcD_C"/>
    <property type="match status" value="1"/>
</dbReference>
<dbReference type="EMBL" id="BAABGM010000012">
    <property type="protein sequence ID" value="GAA4405399.1"/>
    <property type="molecule type" value="Genomic_DNA"/>
</dbReference>
<feature type="domain" description="Calcineurin-like phosphoesterase" evidence="9">
    <location>
        <begin position="1"/>
        <end position="92"/>
    </location>
</feature>
<dbReference type="InterPro" id="IPR029052">
    <property type="entry name" value="Metallo-depent_PP-like"/>
</dbReference>
<evidence type="ECO:0000256" key="2">
    <source>
        <dbReference type="ARBA" id="ARBA00011322"/>
    </source>
</evidence>
<dbReference type="PANTHER" id="PTHR30337:SF0">
    <property type="entry name" value="NUCLEASE SBCCD SUBUNIT D"/>
    <property type="match status" value="1"/>
</dbReference>
<dbReference type="InterPro" id="IPR050535">
    <property type="entry name" value="DNA_Repair-Maintenance_Comp"/>
</dbReference>
<feature type="region of interest" description="Disordered" evidence="8">
    <location>
        <begin position="377"/>
        <end position="396"/>
    </location>
</feature>
<evidence type="ECO:0000259" key="10">
    <source>
        <dbReference type="Pfam" id="PF12320"/>
    </source>
</evidence>
<comment type="caution">
    <text evidence="11">The sequence shown here is derived from an EMBL/GenBank/DDBJ whole genome shotgun (WGS) entry which is preliminary data.</text>
</comment>
<evidence type="ECO:0000313" key="12">
    <source>
        <dbReference type="Proteomes" id="UP001500945"/>
    </source>
</evidence>
<evidence type="ECO:0000256" key="8">
    <source>
        <dbReference type="SAM" id="MobiDB-lite"/>
    </source>
</evidence>
<dbReference type="GO" id="GO:0004527">
    <property type="term" value="F:exonuclease activity"/>
    <property type="evidence" value="ECO:0007669"/>
    <property type="project" value="UniProtKB-KW"/>
</dbReference>
<keyword evidence="4 7" id="KW-0540">Nuclease</keyword>
<name>A0ABP8KF94_9MICO</name>
<sequence>MRLIHTSDWHLGRSFHQVGLLGAQARYLDHLVDVVRRERVDAVLVSGDVYDRAMPSPDTVELLSQTLVRLVDAGAQVVVSSGNHDSATRLGFAAGLLERAGVHLRTTLADVGRPVVVGDTAVHALPYLEPALAADALGAAERTHAGVLRAAMERVRVDAGRRRGHIVVMAHAFVVGGVTSESERDISVGGVAAVPPEVFAGADYTALGHLHGRQEVAPGVRYSGSPVAMSFSEAAHRKGSLLVELGARGPVVEHLEAPVERPLAVLRGALDALLADPAHRAAEGAWCQVTLTDAVRPVGAMEQVRRRFPHTLELRFEPEGRAVPLRPYAARVRSASEVDVCCDFLAHVRGGRGATDDERELLSAAVEASRLTRRVTDDEGVVRRDAGPRTSGMGAA</sequence>
<organism evidence="11 12">
    <name type="scientific">Fodinibacter luteus</name>
    <dbReference type="NCBI Taxonomy" id="552064"/>
    <lineage>
        <taxon>Bacteria</taxon>
        <taxon>Bacillati</taxon>
        <taxon>Actinomycetota</taxon>
        <taxon>Actinomycetes</taxon>
        <taxon>Micrococcales</taxon>
        <taxon>Intrasporangiaceae</taxon>
        <taxon>Fodinibacter (ex Wang et al. 2009)</taxon>
    </lineage>
</organism>
<feature type="compositionally biased region" description="Basic and acidic residues" evidence="8">
    <location>
        <begin position="377"/>
        <end position="387"/>
    </location>
</feature>
<dbReference type="NCBIfam" id="TIGR00619">
    <property type="entry name" value="sbcd"/>
    <property type="match status" value="1"/>
</dbReference>
<evidence type="ECO:0000256" key="4">
    <source>
        <dbReference type="ARBA" id="ARBA00022722"/>
    </source>
</evidence>
<evidence type="ECO:0000313" key="11">
    <source>
        <dbReference type="EMBL" id="GAA4405399.1"/>
    </source>
</evidence>
<reference evidence="12" key="1">
    <citation type="journal article" date="2019" name="Int. J. Syst. Evol. Microbiol.">
        <title>The Global Catalogue of Microorganisms (GCM) 10K type strain sequencing project: providing services to taxonomists for standard genome sequencing and annotation.</title>
        <authorList>
            <consortium name="The Broad Institute Genomics Platform"/>
            <consortium name="The Broad Institute Genome Sequencing Center for Infectious Disease"/>
            <person name="Wu L."/>
            <person name="Ma J."/>
        </authorList>
    </citation>
    <scope>NUCLEOTIDE SEQUENCE [LARGE SCALE GENOMIC DNA]</scope>
    <source>
        <strain evidence="12">JCM 17809</strain>
    </source>
</reference>
<dbReference type="RefSeq" id="WP_345205057.1">
    <property type="nucleotide sequence ID" value="NZ_BAABGM010000012.1"/>
</dbReference>
<evidence type="ECO:0000256" key="6">
    <source>
        <dbReference type="ARBA" id="ARBA00022839"/>
    </source>
</evidence>
<dbReference type="CDD" id="cd00840">
    <property type="entry name" value="MPP_Mre11_N"/>
    <property type="match status" value="1"/>
</dbReference>
<protein>
    <recommendedName>
        <fullName evidence="3 7">Nuclease SbcCD subunit D</fullName>
    </recommendedName>
</protein>
<evidence type="ECO:0000259" key="9">
    <source>
        <dbReference type="Pfam" id="PF00149"/>
    </source>
</evidence>
<dbReference type="Pfam" id="PF00149">
    <property type="entry name" value="Metallophos"/>
    <property type="match status" value="1"/>
</dbReference>
<accession>A0ABP8KF94</accession>
<dbReference type="InterPro" id="IPR026843">
    <property type="entry name" value="SbcD_C"/>
</dbReference>
<evidence type="ECO:0000256" key="1">
    <source>
        <dbReference type="ARBA" id="ARBA00010555"/>
    </source>
</evidence>
<keyword evidence="7" id="KW-0233">DNA recombination</keyword>
<evidence type="ECO:0000256" key="5">
    <source>
        <dbReference type="ARBA" id="ARBA00022801"/>
    </source>
</evidence>
<dbReference type="InterPro" id="IPR004843">
    <property type="entry name" value="Calcineurin-like_PHP"/>
</dbReference>